<feature type="region of interest" description="Disordered" evidence="5">
    <location>
        <begin position="72"/>
        <end position="93"/>
    </location>
</feature>
<dbReference type="SUPFAM" id="SSF118310">
    <property type="entry name" value="AN1-like Zinc finger"/>
    <property type="match status" value="1"/>
</dbReference>
<reference evidence="8" key="1">
    <citation type="journal article" date="2023" name="Genome Biol. Evol.">
        <title>First Whole Genome Sequence and Flow Cytometry Genome Size Data for the Lichen-Forming Fungus Ramalina farinacea (Ascomycota).</title>
        <authorList>
            <person name="Llewellyn T."/>
            <person name="Mian S."/>
            <person name="Hill R."/>
            <person name="Leitch I.J."/>
            <person name="Gaya E."/>
        </authorList>
    </citation>
    <scope>NUCLEOTIDE SEQUENCE</scope>
    <source>
        <strain evidence="8">LIQ254RAFAR</strain>
    </source>
</reference>
<dbReference type="InterPro" id="IPR000058">
    <property type="entry name" value="Znf_AN1"/>
</dbReference>
<dbReference type="AlphaFoldDB" id="A0AA43QL88"/>
<organism evidence="8 9">
    <name type="scientific">Ramalina farinacea</name>
    <dbReference type="NCBI Taxonomy" id="258253"/>
    <lineage>
        <taxon>Eukaryota</taxon>
        <taxon>Fungi</taxon>
        <taxon>Dikarya</taxon>
        <taxon>Ascomycota</taxon>
        <taxon>Pezizomycotina</taxon>
        <taxon>Lecanoromycetes</taxon>
        <taxon>OSLEUM clade</taxon>
        <taxon>Lecanoromycetidae</taxon>
        <taxon>Lecanorales</taxon>
        <taxon>Lecanorineae</taxon>
        <taxon>Ramalinaceae</taxon>
        <taxon>Ramalina</taxon>
    </lineage>
</organism>
<evidence type="ECO:0000313" key="8">
    <source>
        <dbReference type="EMBL" id="MDI1488548.1"/>
    </source>
</evidence>
<keyword evidence="2 4" id="KW-0863">Zinc-finger</keyword>
<dbReference type="SMART" id="SM00154">
    <property type="entry name" value="ZnF_AN1"/>
    <property type="match status" value="1"/>
</dbReference>
<dbReference type="Proteomes" id="UP001161017">
    <property type="component" value="Unassembled WGS sequence"/>
</dbReference>
<keyword evidence="3" id="KW-0862">Zinc</keyword>
<evidence type="ECO:0000256" key="4">
    <source>
        <dbReference type="PROSITE-ProRule" id="PRU00449"/>
    </source>
</evidence>
<dbReference type="SUPFAM" id="SSF54236">
    <property type="entry name" value="Ubiquitin-like"/>
    <property type="match status" value="1"/>
</dbReference>
<name>A0AA43QL88_9LECA</name>
<evidence type="ECO:0000259" key="6">
    <source>
        <dbReference type="PROSITE" id="PS50053"/>
    </source>
</evidence>
<evidence type="ECO:0000256" key="1">
    <source>
        <dbReference type="ARBA" id="ARBA00022723"/>
    </source>
</evidence>
<dbReference type="EMBL" id="JAPUFD010000007">
    <property type="protein sequence ID" value="MDI1488548.1"/>
    <property type="molecule type" value="Genomic_DNA"/>
</dbReference>
<evidence type="ECO:0000256" key="2">
    <source>
        <dbReference type="ARBA" id="ARBA00022771"/>
    </source>
</evidence>
<gene>
    <name evidence="8" type="ORF">OHK93_007823</name>
</gene>
<feature type="compositionally biased region" description="Low complexity" evidence="5">
    <location>
        <begin position="1"/>
        <end position="15"/>
    </location>
</feature>
<proteinExistence type="predicted"/>
<dbReference type="PROSITE" id="PS51039">
    <property type="entry name" value="ZF_AN1"/>
    <property type="match status" value="1"/>
</dbReference>
<evidence type="ECO:0000313" key="9">
    <source>
        <dbReference type="Proteomes" id="UP001161017"/>
    </source>
</evidence>
<accession>A0AA43QL88</accession>
<keyword evidence="9" id="KW-1185">Reference proteome</keyword>
<feature type="domain" description="Ubiquitin-like" evidence="6">
    <location>
        <begin position="21"/>
        <end position="111"/>
    </location>
</feature>
<sequence>MRQSRSSSNASISSSEEPENQQLFVKLPSGETLSLLLPTDTSLPTLLHLLSLRTSAPLISLRLLYAGKHLTSATSSSPSNPLHQTPSSPTLQTLSIPPNATLLLTLPILGGMPPPKKQRCTFKDCKDAAQRIVGDCSFCSGHYCGKHRMLEDHVCSGLEDCKAEGRERNKITLEGERTNVIRGV</sequence>
<dbReference type="InterPro" id="IPR000626">
    <property type="entry name" value="Ubiquitin-like_dom"/>
</dbReference>
<dbReference type="InterPro" id="IPR029071">
    <property type="entry name" value="Ubiquitin-like_domsf"/>
</dbReference>
<feature type="region of interest" description="Disordered" evidence="5">
    <location>
        <begin position="1"/>
        <end position="20"/>
    </location>
</feature>
<keyword evidence="1" id="KW-0479">Metal-binding</keyword>
<evidence type="ECO:0000256" key="3">
    <source>
        <dbReference type="ARBA" id="ARBA00022833"/>
    </source>
</evidence>
<protein>
    <submittedName>
        <fullName evidence="8">Uncharacterized protein</fullName>
    </submittedName>
</protein>
<dbReference type="Gene3D" id="4.10.1110.10">
    <property type="entry name" value="AN1-like Zinc finger"/>
    <property type="match status" value="1"/>
</dbReference>
<feature type="domain" description="AN1-type" evidence="7">
    <location>
        <begin position="114"/>
        <end position="163"/>
    </location>
</feature>
<dbReference type="GO" id="GO:0008270">
    <property type="term" value="F:zinc ion binding"/>
    <property type="evidence" value="ECO:0007669"/>
    <property type="project" value="UniProtKB-KW"/>
</dbReference>
<evidence type="ECO:0000256" key="5">
    <source>
        <dbReference type="SAM" id="MobiDB-lite"/>
    </source>
</evidence>
<dbReference type="InterPro" id="IPR035896">
    <property type="entry name" value="AN1-like_Znf"/>
</dbReference>
<evidence type="ECO:0000259" key="7">
    <source>
        <dbReference type="PROSITE" id="PS51039"/>
    </source>
</evidence>
<dbReference type="PROSITE" id="PS50053">
    <property type="entry name" value="UBIQUITIN_2"/>
    <property type="match status" value="1"/>
</dbReference>
<comment type="caution">
    <text evidence="8">The sequence shown here is derived from an EMBL/GenBank/DDBJ whole genome shotgun (WGS) entry which is preliminary data.</text>
</comment>
<dbReference type="Pfam" id="PF01428">
    <property type="entry name" value="zf-AN1"/>
    <property type="match status" value="1"/>
</dbReference>